<dbReference type="InterPro" id="IPR036964">
    <property type="entry name" value="RASGEF_cat_dom_sf"/>
</dbReference>
<feature type="region of interest" description="Disordered" evidence="1">
    <location>
        <begin position="1"/>
        <end position="27"/>
    </location>
</feature>
<protein>
    <recommendedName>
        <fullName evidence="2">Ras-GEF domain-containing protein</fullName>
    </recommendedName>
</protein>
<sequence length="518" mass="58920">MQSTSPEESAFEPPPQTFSTLGDRQYSPKEVTMPAQSSIAASDWGHSYPSIFQLNSEIPAFFMHYRWWEDEAATVFWAFDIQEISRVIQFGLFRDENFPRTSLCARNVDTIDTFLMALSEPHEYQLLGNLSHTQRVEEILRRSSISPFQAIPWSWFPPQSSPTLDARAIAAAIEAESHFHFRQVAFEELIRAALGYNAIFVEWFLQQHAALYIILRDYLSACPDDIPLYTEVEKHLRSRSPFAHRALVQCLLAVRPGGNCDVPKPSTAGFEFIAGPIQALFKDQPGRLNAMLKMLSVLTIRFRRQYVHAATMDWKTPFDTSIPFLDDYLESTSPTSLARSMRGLDEHHFAELTQQSLIAEDAVVGQLKVQWRELSVSVWECCAALPDLIPYLQECAQVSSLYFSQSRRDPKISPLTVQPSGQSLLTTRNYHSFTAVIKGLHTYSILKTRPAQGNTITPEALFPQEMLSLVDPSQNFAAYRQHYQQFPGIPFLIPHIRDHKENGESVLQPVIQCLQSTQ</sequence>
<evidence type="ECO:0000313" key="3">
    <source>
        <dbReference type="EMBL" id="CAG8898905.1"/>
    </source>
</evidence>
<evidence type="ECO:0000256" key="1">
    <source>
        <dbReference type="SAM" id="MobiDB-lite"/>
    </source>
</evidence>
<dbReference type="GO" id="GO:0005085">
    <property type="term" value="F:guanyl-nucleotide exchange factor activity"/>
    <property type="evidence" value="ECO:0007669"/>
    <property type="project" value="InterPro"/>
</dbReference>
<dbReference type="AlphaFoldDB" id="A0A9W4P702"/>
<accession>A0A9W4P702</accession>
<dbReference type="GO" id="GO:0007264">
    <property type="term" value="P:small GTPase-mediated signal transduction"/>
    <property type="evidence" value="ECO:0007669"/>
    <property type="project" value="InterPro"/>
</dbReference>
<proteinExistence type="predicted"/>
<dbReference type="EMBL" id="CAJVRC010000863">
    <property type="protein sequence ID" value="CAG8898905.1"/>
    <property type="molecule type" value="Genomic_DNA"/>
</dbReference>
<evidence type="ECO:0000313" key="4">
    <source>
        <dbReference type="Proteomes" id="UP001154252"/>
    </source>
</evidence>
<dbReference type="InterPro" id="IPR001895">
    <property type="entry name" value="RASGEF_cat_dom"/>
</dbReference>
<dbReference type="Proteomes" id="UP001154252">
    <property type="component" value="Unassembled WGS sequence"/>
</dbReference>
<evidence type="ECO:0000259" key="2">
    <source>
        <dbReference type="Pfam" id="PF00617"/>
    </source>
</evidence>
<organism evidence="3 4">
    <name type="scientific">Penicillium egyptiacum</name>
    <dbReference type="NCBI Taxonomy" id="1303716"/>
    <lineage>
        <taxon>Eukaryota</taxon>
        <taxon>Fungi</taxon>
        <taxon>Dikarya</taxon>
        <taxon>Ascomycota</taxon>
        <taxon>Pezizomycotina</taxon>
        <taxon>Eurotiomycetes</taxon>
        <taxon>Eurotiomycetidae</taxon>
        <taxon>Eurotiales</taxon>
        <taxon>Aspergillaceae</taxon>
        <taxon>Penicillium</taxon>
    </lineage>
</organism>
<dbReference type="SUPFAM" id="SSF48366">
    <property type="entry name" value="Ras GEF"/>
    <property type="match status" value="1"/>
</dbReference>
<dbReference type="Pfam" id="PF00617">
    <property type="entry name" value="RasGEF"/>
    <property type="match status" value="1"/>
</dbReference>
<dbReference type="OrthoDB" id="4312812at2759"/>
<dbReference type="Gene3D" id="1.10.840.10">
    <property type="entry name" value="Ras guanine-nucleotide exchange factors catalytic domain"/>
    <property type="match status" value="1"/>
</dbReference>
<reference evidence="3" key="1">
    <citation type="submission" date="2021-07" db="EMBL/GenBank/DDBJ databases">
        <authorList>
            <person name="Branca A.L. A."/>
        </authorList>
    </citation>
    <scope>NUCLEOTIDE SEQUENCE</scope>
</reference>
<gene>
    <name evidence="3" type="ORF">PEGY_LOCUS5492</name>
</gene>
<dbReference type="InterPro" id="IPR023578">
    <property type="entry name" value="Ras_GEF_dom_sf"/>
</dbReference>
<name>A0A9W4P702_9EURO</name>
<feature type="domain" description="Ras-GEF" evidence="2">
    <location>
        <begin position="422"/>
        <end position="498"/>
    </location>
</feature>
<keyword evidence="4" id="KW-1185">Reference proteome</keyword>
<comment type="caution">
    <text evidence="3">The sequence shown here is derived from an EMBL/GenBank/DDBJ whole genome shotgun (WGS) entry which is preliminary data.</text>
</comment>